<keyword evidence="3" id="KW-1185">Reference proteome</keyword>
<evidence type="ECO:0000256" key="1">
    <source>
        <dbReference type="SAM" id="MobiDB-lite"/>
    </source>
</evidence>
<sequence length="190" mass="20145">MEAASQARRARLEALKKRKAGGDAAVPAAAQEGEDGAADGEVEPEALDTASLVRTFRNYDRATGQAKRFRADMVGQETVENEVKGVQEGVIAMDELKRQEDLDLTNIAPRKPNWDLKRDMEKRLAKLERRDKEARLILIRQRVQASAGSGAAGQLSAAEAELAASAVGAGVGGAGMLEAGAGSDDDEADD</sequence>
<protein>
    <recommendedName>
        <fullName evidence="4">mRNA splicing factor</fullName>
    </recommendedName>
</protein>
<dbReference type="GO" id="GO:0005684">
    <property type="term" value="C:U2-type spliceosomal complex"/>
    <property type="evidence" value="ECO:0007669"/>
    <property type="project" value="TreeGrafter"/>
</dbReference>
<proteinExistence type="predicted"/>
<evidence type="ECO:0000313" key="2">
    <source>
        <dbReference type="EMBL" id="PWN98137.1"/>
    </source>
</evidence>
<dbReference type="PANTHER" id="PTHR31551">
    <property type="entry name" value="PRE-MRNA-SPLICING FACTOR CWF18"/>
    <property type="match status" value="1"/>
</dbReference>
<dbReference type="OrthoDB" id="10261348at2759"/>
<dbReference type="InterPro" id="IPR013169">
    <property type="entry name" value="mRNA_splic_Cwf18-like"/>
</dbReference>
<dbReference type="Proteomes" id="UP000245946">
    <property type="component" value="Unassembled WGS sequence"/>
</dbReference>
<dbReference type="GO" id="GO:0071014">
    <property type="term" value="C:post-mRNA release spliceosomal complex"/>
    <property type="evidence" value="ECO:0007669"/>
    <property type="project" value="TreeGrafter"/>
</dbReference>
<organism evidence="2 3">
    <name type="scientific">Tilletiopsis washingtonensis</name>
    <dbReference type="NCBI Taxonomy" id="58919"/>
    <lineage>
        <taxon>Eukaryota</taxon>
        <taxon>Fungi</taxon>
        <taxon>Dikarya</taxon>
        <taxon>Basidiomycota</taxon>
        <taxon>Ustilaginomycotina</taxon>
        <taxon>Exobasidiomycetes</taxon>
        <taxon>Entylomatales</taxon>
        <taxon>Entylomatales incertae sedis</taxon>
        <taxon>Tilletiopsis</taxon>
    </lineage>
</organism>
<dbReference type="STRING" id="58919.A0A316Z8M5"/>
<dbReference type="Pfam" id="PF08315">
    <property type="entry name" value="cwf18"/>
    <property type="match status" value="1"/>
</dbReference>
<dbReference type="EMBL" id="KZ819292">
    <property type="protein sequence ID" value="PWN98137.1"/>
    <property type="molecule type" value="Genomic_DNA"/>
</dbReference>
<dbReference type="RefSeq" id="XP_025598416.1">
    <property type="nucleotide sequence ID" value="XM_025742313.1"/>
</dbReference>
<gene>
    <name evidence="2" type="ORF">FA09DRAFT_329767</name>
</gene>
<evidence type="ECO:0000313" key="3">
    <source>
        <dbReference type="Proteomes" id="UP000245946"/>
    </source>
</evidence>
<feature type="non-terminal residue" evidence="2">
    <location>
        <position position="190"/>
    </location>
</feature>
<feature type="compositionally biased region" description="Low complexity" evidence="1">
    <location>
        <begin position="22"/>
        <end position="31"/>
    </location>
</feature>
<evidence type="ECO:0008006" key="4">
    <source>
        <dbReference type="Google" id="ProtNLM"/>
    </source>
</evidence>
<dbReference type="AlphaFoldDB" id="A0A316Z8M5"/>
<feature type="region of interest" description="Disordered" evidence="1">
    <location>
        <begin position="15"/>
        <end position="40"/>
    </location>
</feature>
<dbReference type="GeneID" id="37269857"/>
<reference evidence="2 3" key="1">
    <citation type="journal article" date="2018" name="Mol. Biol. Evol.">
        <title>Broad Genomic Sampling Reveals a Smut Pathogenic Ancestry of the Fungal Clade Ustilaginomycotina.</title>
        <authorList>
            <person name="Kijpornyongpan T."/>
            <person name="Mondo S.J."/>
            <person name="Barry K."/>
            <person name="Sandor L."/>
            <person name="Lee J."/>
            <person name="Lipzen A."/>
            <person name="Pangilinan J."/>
            <person name="LaButti K."/>
            <person name="Hainaut M."/>
            <person name="Henrissat B."/>
            <person name="Grigoriev I.V."/>
            <person name="Spatafora J.W."/>
            <person name="Aime M.C."/>
        </authorList>
    </citation>
    <scope>NUCLEOTIDE SEQUENCE [LARGE SCALE GENOMIC DNA]</scope>
    <source>
        <strain evidence="2 3">MCA 4186</strain>
    </source>
</reference>
<name>A0A316Z8M5_9BASI</name>
<accession>A0A316Z8M5</accession>
<dbReference type="PANTHER" id="PTHR31551:SF1">
    <property type="entry name" value="COILED-COIL DOMAIN-CONTAINING PROTEIN 12"/>
    <property type="match status" value="1"/>
</dbReference>